<protein>
    <submittedName>
        <fullName evidence="1">DUF393 domain-containing protein</fullName>
    </submittedName>
</protein>
<dbReference type="GO" id="GO:0015035">
    <property type="term" value="F:protein-disulfide reductase activity"/>
    <property type="evidence" value="ECO:0007669"/>
    <property type="project" value="InterPro"/>
</dbReference>
<dbReference type="RefSeq" id="WP_153713253.1">
    <property type="nucleotide sequence ID" value="NZ_CP045871.1"/>
</dbReference>
<dbReference type="InterPro" id="IPR007263">
    <property type="entry name" value="DCC1-like"/>
</dbReference>
<dbReference type="AlphaFoldDB" id="A0A5Q2Q6C7"/>
<dbReference type="PANTHER" id="PTHR34290:SF2">
    <property type="entry name" value="OS04G0668800 PROTEIN"/>
    <property type="match status" value="1"/>
</dbReference>
<reference evidence="1 2" key="1">
    <citation type="submission" date="2019-11" db="EMBL/GenBank/DDBJ databases">
        <authorList>
            <person name="Khan S.A."/>
            <person name="Jeon C.O."/>
            <person name="Chun B.H."/>
        </authorList>
    </citation>
    <scope>NUCLEOTIDE SEQUENCE [LARGE SCALE GENOMIC DNA]</scope>
    <source>
        <strain evidence="1 2">IMCC 1097</strain>
    </source>
</reference>
<keyword evidence="2" id="KW-1185">Reference proteome</keyword>
<proteinExistence type="predicted"/>
<dbReference type="Proteomes" id="UP000388235">
    <property type="component" value="Chromosome"/>
</dbReference>
<organism evidence="1 2">
    <name type="scientific">Litorivicinus lipolyticus</name>
    <dbReference type="NCBI Taxonomy" id="418701"/>
    <lineage>
        <taxon>Bacteria</taxon>
        <taxon>Pseudomonadati</taxon>
        <taxon>Pseudomonadota</taxon>
        <taxon>Gammaproteobacteria</taxon>
        <taxon>Oceanospirillales</taxon>
        <taxon>Litorivicinaceae</taxon>
        <taxon>Litorivicinus</taxon>
    </lineage>
</organism>
<sequence length="119" mass="13426">MTETRGTVFHDGGCPLCNIEINQLKRDGAAIDFVDVSAPGFDPAALGVDLVSARYWLHWIDQDGQVFQGYEANLKMWHATGRVRLARVAGHPWVRPLGELWYRLFARLRHPIGALMGRK</sequence>
<dbReference type="EMBL" id="CP045871">
    <property type="protein sequence ID" value="QGG79749.1"/>
    <property type="molecule type" value="Genomic_DNA"/>
</dbReference>
<dbReference type="OrthoDB" id="5294764at2"/>
<evidence type="ECO:0000313" key="1">
    <source>
        <dbReference type="EMBL" id="QGG79749.1"/>
    </source>
</evidence>
<gene>
    <name evidence="1" type="ORF">GH975_03850</name>
</gene>
<accession>A0A5Q2Q6C7</accession>
<name>A0A5Q2Q6C7_9GAMM</name>
<dbReference type="InterPro" id="IPR044691">
    <property type="entry name" value="DCC1_Trx"/>
</dbReference>
<dbReference type="PANTHER" id="PTHR34290">
    <property type="entry name" value="SI:CH73-390P7.2"/>
    <property type="match status" value="1"/>
</dbReference>
<dbReference type="KEGG" id="llp:GH975_03850"/>
<evidence type="ECO:0000313" key="2">
    <source>
        <dbReference type="Proteomes" id="UP000388235"/>
    </source>
</evidence>
<dbReference type="Pfam" id="PF04134">
    <property type="entry name" value="DCC1-like"/>
    <property type="match status" value="1"/>
</dbReference>